<dbReference type="GO" id="GO:0004177">
    <property type="term" value="F:aminopeptidase activity"/>
    <property type="evidence" value="ECO:0007669"/>
    <property type="project" value="UniProtKB-KW"/>
</dbReference>
<proteinExistence type="inferred from homology"/>
<keyword evidence="5 10" id="KW-0031">Aminopeptidase</keyword>
<dbReference type="Pfam" id="PF02073">
    <property type="entry name" value="Peptidase_M29"/>
    <property type="match status" value="1"/>
</dbReference>
<evidence type="ECO:0000256" key="5">
    <source>
        <dbReference type="ARBA" id="ARBA00022438"/>
    </source>
</evidence>
<dbReference type="SUPFAM" id="SSF144052">
    <property type="entry name" value="Thermophilic metalloprotease-like"/>
    <property type="match status" value="1"/>
</dbReference>
<name>A0A9D0Z532_9FIRM</name>
<dbReference type="EMBL" id="DVFN01000047">
    <property type="protein sequence ID" value="HIQ69299.1"/>
    <property type="molecule type" value="Genomic_DNA"/>
</dbReference>
<organism evidence="10 11">
    <name type="scientific">Candidatus Avoscillospira stercorigallinarum</name>
    <dbReference type="NCBI Taxonomy" id="2840708"/>
    <lineage>
        <taxon>Bacteria</taxon>
        <taxon>Bacillati</taxon>
        <taxon>Bacillota</taxon>
        <taxon>Clostridia</taxon>
        <taxon>Eubacteriales</taxon>
        <taxon>Oscillospiraceae</taxon>
        <taxon>Oscillospiraceae incertae sedis</taxon>
        <taxon>Candidatus Avoscillospira</taxon>
    </lineage>
</organism>
<keyword evidence="6" id="KW-0645">Protease</keyword>
<gene>
    <name evidence="10" type="ORF">IAA67_03075</name>
</gene>
<evidence type="ECO:0000256" key="9">
    <source>
        <dbReference type="ARBA" id="ARBA00023049"/>
    </source>
</evidence>
<dbReference type="GO" id="GO:0008237">
    <property type="term" value="F:metallopeptidase activity"/>
    <property type="evidence" value="ECO:0007669"/>
    <property type="project" value="UniProtKB-KW"/>
</dbReference>
<reference evidence="10" key="1">
    <citation type="submission" date="2020-10" db="EMBL/GenBank/DDBJ databases">
        <authorList>
            <person name="Gilroy R."/>
        </authorList>
    </citation>
    <scope>NUCLEOTIDE SEQUENCE</scope>
    <source>
        <strain evidence="10">ChiSjej2B20-13462</strain>
    </source>
</reference>
<evidence type="ECO:0000256" key="1">
    <source>
        <dbReference type="ARBA" id="ARBA00001941"/>
    </source>
</evidence>
<dbReference type="PANTHER" id="PTHR34448">
    <property type="entry name" value="AMINOPEPTIDASE"/>
    <property type="match status" value="1"/>
</dbReference>
<accession>A0A9D0Z532</accession>
<dbReference type="GO" id="GO:0006508">
    <property type="term" value="P:proteolysis"/>
    <property type="evidence" value="ECO:0007669"/>
    <property type="project" value="UniProtKB-KW"/>
</dbReference>
<dbReference type="PRINTS" id="PR00919">
    <property type="entry name" value="THERMOPTASE"/>
</dbReference>
<dbReference type="InterPro" id="IPR000787">
    <property type="entry name" value="Peptidase_M29"/>
</dbReference>
<comment type="similarity">
    <text evidence="4">Belongs to the peptidase M29 family.</text>
</comment>
<comment type="caution">
    <text evidence="10">The sequence shown here is derived from an EMBL/GenBank/DDBJ whole genome shotgun (WGS) entry which is preliminary data.</text>
</comment>
<evidence type="ECO:0000256" key="4">
    <source>
        <dbReference type="ARBA" id="ARBA00008236"/>
    </source>
</evidence>
<protein>
    <submittedName>
        <fullName evidence="10">Aminopeptidase</fullName>
    </submittedName>
</protein>
<dbReference type="InterPro" id="IPR052170">
    <property type="entry name" value="M29_Exopeptidase"/>
</dbReference>
<sequence>MQKTRLRKYAQLIARMGVNVQKGQDVFVEAELDQPDFVAMVTDELYKAGARKVIVHFTFQPLTKLHVRHQSVKALSTLENFEEAKLQYWADHFPCRLYLTSEDPDGLKGLNMAKAAKAQQAKYPIIKPYRDKIEGKHQWCIAAVPGVAWAKKMFPGLSKGQAVEKLWEAILSTSRVDEDPIAAWGSHNQDLKARCAYLNGLGIESLHYTASNGTDLTVGMIPQARFTGGHETMANGVSFNPNIPTEECFISPMKGVAEGIVYASKPLCYEGQLIENFYMKFEGGKVTEAKAEVNDALLQKMLNMDEGARYLGECALVPFNSPINETGLLFYNTLFDENACCHLAVGMGFVDTIEDYHNKTLEECRALGINDSMIHEDFMIGTADLSITAKCRDGREVAIFRDGTWAF</sequence>
<evidence type="ECO:0000256" key="7">
    <source>
        <dbReference type="ARBA" id="ARBA00022723"/>
    </source>
</evidence>
<reference evidence="10" key="2">
    <citation type="journal article" date="2021" name="PeerJ">
        <title>Extensive microbial diversity within the chicken gut microbiome revealed by metagenomics and culture.</title>
        <authorList>
            <person name="Gilroy R."/>
            <person name="Ravi A."/>
            <person name="Getino M."/>
            <person name="Pursley I."/>
            <person name="Horton D.L."/>
            <person name="Alikhan N.F."/>
            <person name="Baker D."/>
            <person name="Gharbi K."/>
            <person name="Hall N."/>
            <person name="Watson M."/>
            <person name="Adriaenssens E.M."/>
            <person name="Foster-Nyarko E."/>
            <person name="Jarju S."/>
            <person name="Secka A."/>
            <person name="Antonio M."/>
            <person name="Oren A."/>
            <person name="Chaudhuri R.R."/>
            <person name="La Ragione R."/>
            <person name="Hildebrand F."/>
            <person name="Pallen M.J."/>
        </authorList>
    </citation>
    <scope>NUCLEOTIDE SEQUENCE</scope>
    <source>
        <strain evidence="10">ChiSjej2B20-13462</strain>
    </source>
</reference>
<comment type="cofactor">
    <cofactor evidence="1">
        <name>Co(2+)</name>
        <dbReference type="ChEBI" id="CHEBI:48828"/>
    </cofactor>
</comment>
<evidence type="ECO:0000313" key="11">
    <source>
        <dbReference type="Proteomes" id="UP000886874"/>
    </source>
</evidence>
<evidence type="ECO:0000313" key="10">
    <source>
        <dbReference type="EMBL" id="HIQ69299.1"/>
    </source>
</evidence>
<dbReference type="GO" id="GO:0046872">
    <property type="term" value="F:metal ion binding"/>
    <property type="evidence" value="ECO:0007669"/>
    <property type="project" value="UniProtKB-KW"/>
</dbReference>
<evidence type="ECO:0000256" key="2">
    <source>
        <dbReference type="ARBA" id="ARBA00001946"/>
    </source>
</evidence>
<keyword evidence="9" id="KW-0482">Metalloprotease</keyword>
<keyword evidence="7" id="KW-0479">Metal-binding</keyword>
<dbReference type="Proteomes" id="UP000886874">
    <property type="component" value="Unassembled WGS sequence"/>
</dbReference>
<comment type="cofactor">
    <cofactor evidence="3">
        <name>Zn(2+)</name>
        <dbReference type="ChEBI" id="CHEBI:29105"/>
    </cofactor>
</comment>
<dbReference type="Gene3D" id="3.40.1830.10">
    <property type="entry name" value="Thermophilic metalloprotease (M29)"/>
    <property type="match status" value="1"/>
</dbReference>
<evidence type="ECO:0000256" key="6">
    <source>
        <dbReference type="ARBA" id="ARBA00022670"/>
    </source>
</evidence>
<keyword evidence="8" id="KW-0378">Hydrolase</keyword>
<dbReference type="InterPro" id="IPR035097">
    <property type="entry name" value="M29_N-terminal"/>
</dbReference>
<dbReference type="AlphaFoldDB" id="A0A9D0Z532"/>
<dbReference type="PANTHER" id="PTHR34448:SF3">
    <property type="entry name" value="AMINOPEPTIDASE AMPS"/>
    <property type="match status" value="1"/>
</dbReference>
<comment type="cofactor">
    <cofactor evidence="2">
        <name>Mg(2+)</name>
        <dbReference type="ChEBI" id="CHEBI:18420"/>
    </cofactor>
</comment>
<evidence type="ECO:0000256" key="3">
    <source>
        <dbReference type="ARBA" id="ARBA00001947"/>
    </source>
</evidence>
<evidence type="ECO:0000256" key="8">
    <source>
        <dbReference type="ARBA" id="ARBA00022801"/>
    </source>
</evidence>